<keyword evidence="2" id="KW-1185">Reference proteome</keyword>
<dbReference type="RefSeq" id="WP_131917029.1">
    <property type="nucleotide sequence ID" value="NZ_SMLG01000012.1"/>
</dbReference>
<accession>A0A4R5F3S6</accession>
<dbReference type="AlphaFoldDB" id="A0A4R5F3S6"/>
<dbReference type="Proteomes" id="UP000294814">
    <property type="component" value="Unassembled WGS sequence"/>
</dbReference>
<evidence type="ECO:0000313" key="1">
    <source>
        <dbReference type="EMBL" id="TDE42225.1"/>
    </source>
</evidence>
<evidence type="ECO:0000313" key="2">
    <source>
        <dbReference type="Proteomes" id="UP000294814"/>
    </source>
</evidence>
<comment type="caution">
    <text evidence="1">The sequence shown here is derived from an EMBL/GenBank/DDBJ whole genome shotgun (WGS) entry which is preliminary data.</text>
</comment>
<dbReference type="OrthoDB" id="7067985at2"/>
<dbReference type="EMBL" id="SMLG01000012">
    <property type="protein sequence ID" value="TDE42225.1"/>
    <property type="molecule type" value="Genomic_DNA"/>
</dbReference>
<protein>
    <submittedName>
        <fullName evidence="1">Uncharacterized protein</fullName>
    </submittedName>
</protein>
<gene>
    <name evidence="1" type="ORF">E0I26_13815</name>
</gene>
<name>A0A4R5F3S6_9FLAO</name>
<reference evidence="1 2" key="1">
    <citation type="submission" date="2019-03" db="EMBL/GenBank/DDBJ databases">
        <title>Novel species of Flavobacterium.</title>
        <authorList>
            <person name="Liu Q."/>
            <person name="Xin Y.-H."/>
        </authorList>
    </citation>
    <scope>NUCLEOTIDE SEQUENCE [LARGE SCALE GENOMIC DNA]</scope>
    <source>
        <strain evidence="1 2">LB3P52</strain>
    </source>
</reference>
<proteinExistence type="predicted"/>
<organism evidence="1 2">
    <name type="scientific">Flavobacterium rhamnosiphilum</name>
    <dbReference type="NCBI Taxonomy" id="2541724"/>
    <lineage>
        <taxon>Bacteria</taxon>
        <taxon>Pseudomonadati</taxon>
        <taxon>Bacteroidota</taxon>
        <taxon>Flavobacteriia</taxon>
        <taxon>Flavobacteriales</taxon>
        <taxon>Flavobacteriaceae</taxon>
        <taxon>Flavobacterium</taxon>
    </lineage>
</organism>
<sequence length="171" mass="20152">MANKSAKKFNVGNPQGQLDKLKLDNDKYKVGVKGLSFYDIREMKPVFAFDYLSLNQTELCYDCNKLTSDDYLGFLTALKTNSQFTYNQLRTTPNFRFHPIDFEKDKLSIKRKDFKKALTYKPDELADEELPTLYQFDLHYKQKSRACGFLYKGIFYLVWFDKNHIIYPGSK</sequence>